<dbReference type="NCBIfam" id="NF006679">
    <property type="entry name" value="PRK09228.1"/>
    <property type="match status" value="1"/>
</dbReference>
<dbReference type="Proteomes" id="UP000643701">
    <property type="component" value="Unassembled WGS sequence"/>
</dbReference>
<dbReference type="PANTHER" id="PTHR11271:SF6">
    <property type="entry name" value="GUANINE DEAMINASE"/>
    <property type="match status" value="1"/>
</dbReference>
<dbReference type="Gene3D" id="3.20.20.140">
    <property type="entry name" value="Metal-dependent hydrolases"/>
    <property type="match status" value="1"/>
</dbReference>
<dbReference type="GO" id="GO:0005829">
    <property type="term" value="C:cytosol"/>
    <property type="evidence" value="ECO:0007669"/>
    <property type="project" value="TreeGrafter"/>
</dbReference>
<comment type="cofactor">
    <cofactor evidence="8">
        <name>Zn(2+)</name>
        <dbReference type="ChEBI" id="CHEBI:29105"/>
    </cofactor>
    <text evidence="8">Binds 1 zinc ion per subunit.</text>
</comment>
<dbReference type="GO" id="GO:0008892">
    <property type="term" value="F:guanine deaminase activity"/>
    <property type="evidence" value="ECO:0007669"/>
    <property type="project" value="UniProtKB-UniRule"/>
</dbReference>
<dbReference type="FunFam" id="3.20.20.140:FF:000022">
    <property type="entry name" value="Guanine deaminase"/>
    <property type="match status" value="1"/>
</dbReference>
<gene>
    <name evidence="10" type="primary">guaD</name>
    <name evidence="10" type="ORF">G7034_01125</name>
</gene>
<evidence type="ECO:0000256" key="6">
    <source>
        <dbReference type="ARBA" id="ARBA00022833"/>
    </source>
</evidence>
<comment type="similarity">
    <text evidence="2 8">Belongs to the metallo-dependent hydrolases superfamily. ATZ/TRZ family.</text>
</comment>
<dbReference type="InterPro" id="IPR011059">
    <property type="entry name" value="Metal-dep_hydrolase_composite"/>
</dbReference>
<dbReference type="InterPro" id="IPR032466">
    <property type="entry name" value="Metal_Hydrolase"/>
</dbReference>
<keyword evidence="6 8" id="KW-0862">Zinc</keyword>
<evidence type="ECO:0000256" key="7">
    <source>
        <dbReference type="NCBIfam" id="TIGR02967"/>
    </source>
</evidence>
<dbReference type="RefSeq" id="WP_166399110.1">
    <property type="nucleotide sequence ID" value="NZ_JAANAS010000001.1"/>
</dbReference>
<dbReference type="CDD" id="cd01303">
    <property type="entry name" value="GDEase"/>
    <property type="match status" value="1"/>
</dbReference>
<dbReference type="SUPFAM" id="SSF51556">
    <property type="entry name" value="Metallo-dependent hydrolases"/>
    <property type="match status" value="1"/>
</dbReference>
<dbReference type="GO" id="GO:0008270">
    <property type="term" value="F:zinc ion binding"/>
    <property type="evidence" value="ECO:0007669"/>
    <property type="project" value="UniProtKB-UniRule"/>
</dbReference>
<keyword evidence="4 8" id="KW-0479">Metal-binding</keyword>
<comment type="catalytic activity">
    <reaction evidence="8">
        <text>guanine + H2O + H(+) = xanthine + NH4(+)</text>
        <dbReference type="Rhea" id="RHEA:14665"/>
        <dbReference type="ChEBI" id="CHEBI:15377"/>
        <dbReference type="ChEBI" id="CHEBI:15378"/>
        <dbReference type="ChEBI" id="CHEBI:16235"/>
        <dbReference type="ChEBI" id="CHEBI:17712"/>
        <dbReference type="ChEBI" id="CHEBI:28938"/>
        <dbReference type="EC" id="3.5.4.3"/>
    </reaction>
</comment>
<dbReference type="EC" id="3.5.4.3" evidence="3 7"/>
<evidence type="ECO:0000256" key="8">
    <source>
        <dbReference type="RuleBase" id="RU366009"/>
    </source>
</evidence>
<evidence type="ECO:0000256" key="5">
    <source>
        <dbReference type="ARBA" id="ARBA00022801"/>
    </source>
</evidence>
<evidence type="ECO:0000256" key="2">
    <source>
        <dbReference type="ARBA" id="ARBA00006745"/>
    </source>
</evidence>
<evidence type="ECO:0000256" key="3">
    <source>
        <dbReference type="ARBA" id="ARBA00012781"/>
    </source>
</evidence>
<evidence type="ECO:0000313" key="11">
    <source>
        <dbReference type="Proteomes" id="UP000643701"/>
    </source>
</evidence>
<dbReference type="InterPro" id="IPR006680">
    <property type="entry name" value="Amidohydro-rel"/>
</dbReference>
<comment type="function">
    <text evidence="8">Catalyzes the hydrolytic deamination of guanine, producing xanthine and ammonia.</text>
</comment>
<sequence>MRKAFHGNLLYFKADPNLDSDALVHLPNHVLMTKNGIIEAVKHFAEVTTAEKFELEWHDYQNQWIVPGFIDTHIHYPQTEMIAAYGEALLEWLEKYTFPTEMKFDDPNYAKEISSFFLNELLSNGTTTALVFGSVHKNSVDAFFEEAEKRNLRMICGKVMMDRNAPEALQDTPESSYKESKELIEKWHGKKRLSYAVTPRFAITSSPEQLQKAGRLLKEFPGIYLHTHLSENKNEIEFTQQLFPKAKNYLDVYKQANLLTKKSVFAHCIHLKDEEWNELAHKQCNIAFCPTSNLFLGSGLFNLEKAEKMGIDVGMGTDVGAGTSFNMFNTLNEAYKVTQLRKGMFSNESKKSLSPLKAFYLATLGGAKALSLDNKIGQLNPGMEADFNIIHPAVNSLQKLRMKSANTIEEQLFVLQILGYKENITATYILGEKYKLPHDFEK</sequence>
<keyword evidence="11" id="KW-1185">Reference proteome</keyword>
<dbReference type="GO" id="GO:0006147">
    <property type="term" value="P:guanine catabolic process"/>
    <property type="evidence" value="ECO:0007669"/>
    <property type="project" value="UniProtKB-UniRule"/>
</dbReference>
<reference evidence="10" key="1">
    <citation type="submission" date="2020-03" db="EMBL/GenBank/DDBJ databases">
        <title>Psychroflexus Maritimus sp. nov., isolate from marine sediment.</title>
        <authorList>
            <person name="Zhong Y.-L."/>
        </authorList>
    </citation>
    <scope>NUCLEOTIDE SEQUENCE</scope>
    <source>
        <strain evidence="10">C1</strain>
    </source>
</reference>
<protein>
    <recommendedName>
        <fullName evidence="3 7">Guanine deaminase</fullName>
        <shortName evidence="8">Guanase</shortName>
        <ecNumber evidence="3 7">3.5.4.3</ecNumber>
    </recommendedName>
    <alternativeName>
        <fullName evidence="8">Guanine aminohydrolase</fullName>
    </alternativeName>
</protein>
<dbReference type="Gene3D" id="2.30.40.10">
    <property type="entry name" value="Urease, subunit C, domain 1"/>
    <property type="match status" value="1"/>
</dbReference>
<dbReference type="InterPro" id="IPR014311">
    <property type="entry name" value="Guanine_deaminase"/>
</dbReference>
<organism evidence="10 11">
    <name type="scientific">Psychroflexus maritimus</name>
    <dbReference type="NCBI Taxonomy" id="2714865"/>
    <lineage>
        <taxon>Bacteria</taxon>
        <taxon>Pseudomonadati</taxon>
        <taxon>Bacteroidota</taxon>
        <taxon>Flavobacteriia</taxon>
        <taxon>Flavobacteriales</taxon>
        <taxon>Flavobacteriaceae</taxon>
        <taxon>Psychroflexus</taxon>
    </lineage>
</organism>
<dbReference type="AlphaFoldDB" id="A0A967DXM8"/>
<evidence type="ECO:0000256" key="4">
    <source>
        <dbReference type="ARBA" id="ARBA00022723"/>
    </source>
</evidence>
<name>A0A967DXM8_9FLAO</name>
<dbReference type="SUPFAM" id="SSF51338">
    <property type="entry name" value="Composite domain of metallo-dependent hydrolases"/>
    <property type="match status" value="1"/>
</dbReference>
<accession>A0A967DXM8</accession>
<comment type="pathway">
    <text evidence="1 8">Purine metabolism; guanine degradation; xanthine from guanine: step 1/1.</text>
</comment>
<evidence type="ECO:0000256" key="1">
    <source>
        <dbReference type="ARBA" id="ARBA00004984"/>
    </source>
</evidence>
<feature type="domain" description="Amidohydrolase-related" evidence="9">
    <location>
        <begin position="64"/>
        <end position="429"/>
    </location>
</feature>
<dbReference type="PANTHER" id="PTHR11271">
    <property type="entry name" value="GUANINE DEAMINASE"/>
    <property type="match status" value="1"/>
</dbReference>
<dbReference type="InterPro" id="IPR051607">
    <property type="entry name" value="Metallo-dep_hydrolases"/>
</dbReference>
<proteinExistence type="inferred from homology"/>
<evidence type="ECO:0000259" key="9">
    <source>
        <dbReference type="Pfam" id="PF01979"/>
    </source>
</evidence>
<dbReference type="NCBIfam" id="TIGR02967">
    <property type="entry name" value="guan_deamin"/>
    <property type="match status" value="1"/>
</dbReference>
<keyword evidence="5 8" id="KW-0378">Hydrolase</keyword>
<evidence type="ECO:0000313" key="10">
    <source>
        <dbReference type="EMBL" id="NGZ88850.1"/>
    </source>
</evidence>
<dbReference type="Pfam" id="PF01979">
    <property type="entry name" value="Amidohydro_1"/>
    <property type="match status" value="1"/>
</dbReference>
<dbReference type="EMBL" id="JAANAS010000001">
    <property type="protein sequence ID" value="NGZ88850.1"/>
    <property type="molecule type" value="Genomic_DNA"/>
</dbReference>
<comment type="caution">
    <text evidence="10">The sequence shown here is derived from an EMBL/GenBank/DDBJ whole genome shotgun (WGS) entry which is preliminary data.</text>
</comment>